<evidence type="ECO:0000313" key="6">
    <source>
        <dbReference type="Proteomes" id="UP001321520"/>
    </source>
</evidence>
<dbReference type="InterPro" id="IPR058647">
    <property type="entry name" value="BSH_CzcB-like"/>
</dbReference>
<protein>
    <submittedName>
        <fullName evidence="5">Efflux RND transporter periplasmic adaptor subunit</fullName>
    </submittedName>
</protein>
<dbReference type="RefSeq" id="WP_301414786.1">
    <property type="nucleotide sequence ID" value="NZ_CP098023.1"/>
</dbReference>
<organism evidence="5 6">
    <name type="scientific">Microbulbifer spongiae</name>
    <dbReference type="NCBI Taxonomy" id="2944933"/>
    <lineage>
        <taxon>Bacteria</taxon>
        <taxon>Pseudomonadati</taxon>
        <taxon>Pseudomonadota</taxon>
        <taxon>Gammaproteobacteria</taxon>
        <taxon>Cellvibrionales</taxon>
        <taxon>Microbulbiferaceae</taxon>
        <taxon>Microbulbifer</taxon>
    </lineage>
</organism>
<dbReference type="Proteomes" id="UP001321520">
    <property type="component" value="Chromosome"/>
</dbReference>
<evidence type="ECO:0000256" key="2">
    <source>
        <dbReference type="SAM" id="SignalP"/>
    </source>
</evidence>
<evidence type="ECO:0000256" key="1">
    <source>
        <dbReference type="ARBA" id="ARBA00009477"/>
    </source>
</evidence>
<reference evidence="5 6" key="1">
    <citation type="submission" date="2022-05" db="EMBL/GenBank/DDBJ databases">
        <title>Microbulbifer sp. nov., isolated from sponge.</title>
        <authorList>
            <person name="Gao L."/>
        </authorList>
    </citation>
    <scope>NUCLEOTIDE SEQUENCE [LARGE SCALE GENOMIC DNA]</scope>
    <source>
        <strain evidence="5 6">MI-G</strain>
    </source>
</reference>
<dbReference type="InterPro" id="IPR006143">
    <property type="entry name" value="RND_pump_MFP"/>
</dbReference>
<dbReference type="PANTHER" id="PTHR30469">
    <property type="entry name" value="MULTIDRUG RESISTANCE PROTEIN MDTA"/>
    <property type="match status" value="1"/>
</dbReference>
<evidence type="ECO:0000313" key="5">
    <source>
        <dbReference type="EMBL" id="WKD49000.1"/>
    </source>
</evidence>
<feature type="domain" description="CusB-like beta-barrel" evidence="3">
    <location>
        <begin position="205"/>
        <end position="264"/>
    </location>
</feature>
<name>A0ABY9E976_9GAMM</name>
<dbReference type="Gene3D" id="2.40.50.100">
    <property type="match status" value="1"/>
</dbReference>
<keyword evidence="2" id="KW-0732">Signal</keyword>
<dbReference type="PROSITE" id="PS51257">
    <property type="entry name" value="PROKAR_LIPOPROTEIN"/>
    <property type="match status" value="1"/>
</dbReference>
<feature type="domain" description="CzcB-like barrel-sandwich hybrid" evidence="4">
    <location>
        <begin position="63"/>
        <end position="198"/>
    </location>
</feature>
<dbReference type="Pfam" id="PF25973">
    <property type="entry name" value="BSH_CzcB"/>
    <property type="match status" value="1"/>
</dbReference>
<feature type="signal peptide" evidence="2">
    <location>
        <begin position="1"/>
        <end position="18"/>
    </location>
</feature>
<dbReference type="Pfam" id="PF25954">
    <property type="entry name" value="Beta-barrel_RND_2"/>
    <property type="match status" value="1"/>
</dbReference>
<feature type="chain" id="PRO_5046841599" evidence="2">
    <location>
        <begin position="19"/>
        <end position="372"/>
    </location>
</feature>
<dbReference type="Gene3D" id="2.40.420.20">
    <property type="match status" value="1"/>
</dbReference>
<accession>A0ABY9E976</accession>
<sequence>MYRSLMHTVLLISLLASACTPSESTDREEKPRPAVMVRPEVASTRLDVYPGEIRARFEPALAFRIDGKIHRRLVNVGDRVEQGQALAELDTDDLLLQLDSARANFNSAEADQRLAGSELERHRKLLARQLVSHSQFDAVTTRFEASEARLQQARAQLDVARNQAAYAVLKAPESGVIARRMAEAGQVVAAGQGIFTLAADGEREVRIDLPEQSINRFRVGQPLTVELWSQPGKPFPAQVRELSPAADPISRTFEARVAFDNQAVGAELGQSARVFVPQATATDVFQVPMSAVSADGGQAFVWVLDQEHQTLHKTAVALGPFGQEFVPVFAGLHADDWIVAAGTHLLREGQRVRPVDRMNRPINPDRTLVSQD</sequence>
<proteinExistence type="inferred from homology"/>
<dbReference type="EMBL" id="CP098023">
    <property type="protein sequence ID" value="WKD49000.1"/>
    <property type="molecule type" value="Genomic_DNA"/>
</dbReference>
<dbReference type="NCBIfam" id="TIGR01730">
    <property type="entry name" value="RND_mfp"/>
    <property type="match status" value="1"/>
</dbReference>
<gene>
    <name evidence="5" type="ORF">M8T91_14015</name>
</gene>
<dbReference type="Gene3D" id="1.10.287.470">
    <property type="entry name" value="Helix hairpin bin"/>
    <property type="match status" value="1"/>
</dbReference>
<evidence type="ECO:0000259" key="4">
    <source>
        <dbReference type="Pfam" id="PF25973"/>
    </source>
</evidence>
<dbReference type="Gene3D" id="2.40.30.170">
    <property type="match status" value="1"/>
</dbReference>
<dbReference type="PANTHER" id="PTHR30469:SF15">
    <property type="entry name" value="HLYD FAMILY OF SECRETION PROTEINS"/>
    <property type="match status" value="1"/>
</dbReference>
<dbReference type="InterPro" id="IPR058792">
    <property type="entry name" value="Beta-barrel_RND_2"/>
</dbReference>
<dbReference type="SUPFAM" id="SSF111369">
    <property type="entry name" value="HlyD-like secretion proteins"/>
    <property type="match status" value="1"/>
</dbReference>
<comment type="similarity">
    <text evidence="1">Belongs to the membrane fusion protein (MFP) (TC 8.A.1) family.</text>
</comment>
<keyword evidence="6" id="KW-1185">Reference proteome</keyword>
<evidence type="ECO:0000259" key="3">
    <source>
        <dbReference type="Pfam" id="PF25954"/>
    </source>
</evidence>